<protein>
    <recommendedName>
        <fullName evidence="6">Secreted protein</fullName>
    </recommendedName>
</protein>
<dbReference type="STRING" id="183763.LP52_11540"/>
<comment type="caution">
    <text evidence="4">The sequence shown here is derived from an EMBL/GenBank/DDBJ whole genome shotgun (WGS) entry which is preliminary data.</text>
</comment>
<accession>A0A0C2FHN3</accession>
<evidence type="ECO:0000256" key="3">
    <source>
        <dbReference type="SAM" id="SignalP"/>
    </source>
</evidence>
<reference evidence="5" key="1">
    <citation type="journal article" date="2015" name="Chem. Biol.">
        <title>Structure, bioactivity, and resistance mechanism of streptomonomicin, an unusual lasso Peptide from an understudied halophilic actinomycete.</title>
        <authorList>
            <person name="Metelev M."/>
            <person name="Tietz J.I."/>
            <person name="Melby J.O."/>
            <person name="Blair P.M."/>
            <person name="Zhu L."/>
            <person name="Livnat I."/>
            <person name="Severinov K."/>
            <person name="Mitchell D.A."/>
        </authorList>
    </citation>
    <scope>NUCLEOTIDE SEQUENCE [LARGE SCALE GENOMIC DNA]</scope>
    <source>
        <strain evidence="5">YIM 90003</strain>
    </source>
</reference>
<feature type="region of interest" description="Disordered" evidence="1">
    <location>
        <begin position="219"/>
        <end position="285"/>
    </location>
</feature>
<feature type="compositionally biased region" description="Low complexity" evidence="1">
    <location>
        <begin position="220"/>
        <end position="254"/>
    </location>
</feature>
<feature type="compositionally biased region" description="Acidic residues" evidence="1">
    <location>
        <begin position="830"/>
        <end position="844"/>
    </location>
</feature>
<feature type="region of interest" description="Disordered" evidence="1">
    <location>
        <begin position="541"/>
        <end position="563"/>
    </location>
</feature>
<feature type="compositionally biased region" description="Basic and acidic residues" evidence="1">
    <location>
        <begin position="551"/>
        <end position="563"/>
    </location>
</feature>
<name>A0A0C2FHN3_9ACTN</name>
<feature type="compositionally biased region" description="Acidic residues" evidence="1">
    <location>
        <begin position="318"/>
        <end position="332"/>
    </location>
</feature>
<feature type="region of interest" description="Disordered" evidence="1">
    <location>
        <begin position="309"/>
        <end position="341"/>
    </location>
</feature>
<evidence type="ECO:0008006" key="6">
    <source>
        <dbReference type="Google" id="ProtNLM"/>
    </source>
</evidence>
<feature type="signal peptide" evidence="3">
    <location>
        <begin position="1"/>
        <end position="23"/>
    </location>
</feature>
<gene>
    <name evidence="4" type="ORF">LP52_11540</name>
</gene>
<feature type="compositionally biased region" description="Acidic residues" evidence="1">
    <location>
        <begin position="793"/>
        <end position="802"/>
    </location>
</feature>
<proteinExistence type="predicted"/>
<keyword evidence="2" id="KW-0472">Membrane</keyword>
<evidence type="ECO:0000313" key="5">
    <source>
        <dbReference type="Proteomes" id="UP000031675"/>
    </source>
</evidence>
<keyword evidence="2" id="KW-0812">Transmembrane</keyword>
<evidence type="ECO:0000256" key="1">
    <source>
        <dbReference type="SAM" id="MobiDB-lite"/>
    </source>
</evidence>
<feature type="region of interest" description="Disordered" evidence="1">
    <location>
        <begin position="775"/>
        <end position="853"/>
    </location>
</feature>
<feature type="chain" id="PRO_5039426608" description="Secreted protein" evidence="3">
    <location>
        <begin position="24"/>
        <end position="853"/>
    </location>
</feature>
<organism evidence="4 5">
    <name type="scientific">Streptomonospora alba</name>
    <dbReference type="NCBI Taxonomy" id="183763"/>
    <lineage>
        <taxon>Bacteria</taxon>
        <taxon>Bacillati</taxon>
        <taxon>Actinomycetota</taxon>
        <taxon>Actinomycetes</taxon>
        <taxon>Streptosporangiales</taxon>
        <taxon>Nocardiopsidaceae</taxon>
        <taxon>Streptomonospora</taxon>
    </lineage>
</organism>
<dbReference type="Pfam" id="PF19516">
    <property type="entry name" value="DUF6049"/>
    <property type="match status" value="1"/>
</dbReference>
<keyword evidence="3" id="KW-0732">Signal</keyword>
<dbReference type="AlphaFoldDB" id="A0A0C2FHN3"/>
<evidence type="ECO:0000256" key="2">
    <source>
        <dbReference type="SAM" id="Phobius"/>
    </source>
</evidence>
<evidence type="ECO:0000313" key="4">
    <source>
        <dbReference type="EMBL" id="KIH98789.1"/>
    </source>
</evidence>
<sequence length="853" mass="88906">MGAVVATTAAVIPALAAFGPAQAPADADPEEDGAQSAPLTIESITPKSIGANSTVRISGQVTNTTGSELDEIEVRFSYSAYRFRERSDLDSFASGEEADPGIEAGQAELDAPLAPGESAEYTVSTDAADLELSSWGVYPMVVEAIDGSGEEVGSQRTFLPYRGGSAAPSPINIAWVWPLSDRPHRADDDTYLDSSLQESLGPEGRLGRLLTVGAQSDAVSLEPETPGEETSPSPTQTPSSPEPSVSAEDASAPAEDADAEGAEDAPEESTQAQDEGDGDASDVPVTWAVDPGLLADIERMTGAYNVAEDPRAAAEAETGAEAEGADPAEDDAATSSMDASPEAQLWLEQSRAALAEDSVVSTPYASADIAALLRHGLADDADAAISLGRSTVEQVLGRSADETVAVPQAGLMNTATREFYQRHGASTFLLRDPAMPAQSQVDHTPTAQAPVALGKSEQGTALVADSGLTEVLSQDASRPGEAALAQQRFAAESAMIAGEDPGGRRTVVAYPPADWNPGAQYAQGLLESSKSLPWLEPVDLADVEPAGPGAGEDRKDLTYPKRGTDSELGESYLESIKDLRGRVRLFNSILMDDADPFRPAVLRLESAAWRREDELAAPARALVEQAVQRDMDKVRIIPTEPVTLASDSGTIGIPLANDLDHHPVRVNLSMLPDNPERLNVGNYQDTIEIGPGEKTTVYVELSARVNGRTMIQMNLHNLSGEPVSEEQYLPVNATGMGFQALVISGLGALVLVVALAPRALRKWARDRRSGGAAAAVAGAGTGDEDGTAASADPADDAPDETSAESAGVQDDEDDSASDPPTGSTSPEASSDGEPEAEPEAEGEDGPGPTDTRR</sequence>
<feature type="transmembrane region" description="Helical" evidence="2">
    <location>
        <begin position="736"/>
        <end position="760"/>
    </location>
</feature>
<feature type="compositionally biased region" description="Acidic residues" evidence="1">
    <location>
        <begin position="255"/>
        <end position="267"/>
    </location>
</feature>
<dbReference type="EMBL" id="JROO01000020">
    <property type="protein sequence ID" value="KIH98789.1"/>
    <property type="molecule type" value="Genomic_DNA"/>
</dbReference>
<dbReference type="InterPro" id="IPR046112">
    <property type="entry name" value="DUF6049"/>
</dbReference>
<keyword evidence="2" id="KW-1133">Transmembrane helix</keyword>
<keyword evidence="5" id="KW-1185">Reference proteome</keyword>
<dbReference type="Proteomes" id="UP000031675">
    <property type="component" value="Unassembled WGS sequence"/>
</dbReference>